<keyword evidence="3" id="KW-0804">Transcription</keyword>
<dbReference type="PANTHER" id="PTHR42756:SF1">
    <property type="entry name" value="TRANSCRIPTIONAL REPRESSOR OF EMRAB OPERON"/>
    <property type="match status" value="1"/>
</dbReference>
<keyword evidence="2" id="KW-0238">DNA-binding</keyword>
<keyword evidence="1" id="KW-0805">Transcription regulation</keyword>
<dbReference type="PROSITE" id="PS50995">
    <property type="entry name" value="HTH_MARR_2"/>
    <property type="match status" value="1"/>
</dbReference>
<dbReference type="InterPro" id="IPR000835">
    <property type="entry name" value="HTH_MarR-typ"/>
</dbReference>
<dbReference type="SMART" id="SM00347">
    <property type="entry name" value="HTH_MARR"/>
    <property type="match status" value="1"/>
</dbReference>
<dbReference type="Pfam" id="PF12802">
    <property type="entry name" value="MarR_2"/>
    <property type="match status" value="1"/>
</dbReference>
<dbReference type="Gene3D" id="1.10.10.10">
    <property type="entry name" value="Winged helix-like DNA-binding domain superfamily/Winged helix DNA-binding domain"/>
    <property type="match status" value="1"/>
</dbReference>
<dbReference type="PROSITE" id="PS01117">
    <property type="entry name" value="HTH_MARR_1"/>
    <property type="match status" value="1"/>
</dbReference>
<accession>A0ABV1EQC9</accession>
<keyword evidence="6" id="KW-1185">Reference proteome</keyword>
<evidence type="ECO:0000313" key="5">
    <source>
        <dbReference type="EMBL" id="MEQ2456810.1"/>
    </source>
</evidence>
<organism evidence="5 6">
    <name type="scientific">Flavonifractor hominis</name>
    <dbReference type="NCBI Taxonomy" id="3133178"/>
    <lineage>
        <taxon>Bacteria</taxon>
        <taxon>Bacillati</taxon>
        <taxon>Bacillota</taxon>
        <taxon>Clostridia</taxon>
        <taxon>Eubacteriales</taxon>
        <taxon>Oscillospiraceae</taxon>
        <taxon>Flavonifractor</taxon>
    </lineage>
</organism>
<dbReference type="PRINTS" id="PR00598">
    <property type="entry name" value="HTHMARR"/>
</dbReference>
<evidence type="ECO:0000256" key="1">
    <source>
        <dbReference type="ARBA" id="ARBA00023015"/>
    </source>
</evidence>
<dbReference type="SUPFAM" id="SSF46785">
    <property type="entry name" value="Winged helix' DNA-binding domain"/>
    <property type="match status" value="1"/>
</dbReference>
<comment type="caution">
    <text evidence="5">The sequence shown here is derived from an EMBL/GenBank/DDBJ whole genome shotgun (WGS) entry which is preliminary data.</text>
</comment>
<gene>
    <name evidence="5" type="ORF">WMO45_09765</name>
</gene>
<dbReference type="PANTHER" id="PTHR42756">
    <property type="entry name" value="TRANSCRIPTIONAL REGULATOR, MARR"/>
    <property type="match status" value="1"/>
</dbReference>
<proteinExistence type="predicted"/>
<name>A0ABV1EQC9_9FIRM</name>
<protein>
    <submittedName>
        <fullName evidence="5">MarR family transcriptional regulator</fullName>
    </submittedName>
</protein>
<dbReference type="InterPro" id="IPR036388">
    <property type="entry name" value="WH-like_DNA-bd_sf"/>
</dbReference>
<evidence type="ECO:0000313" key="6">
    <source>
        <dbReference type="Proteomes" id="UP001440599"/>
    </source>
</evidence>
<reference evidence="5 6" key="1">
    <citation type="submission" date="2024-03" db="EMBL/GenBank/DDBJ databases">
        <title>Human intestinal bacterial collection.</title>
        <authorList>
            <person name="Pauvert C."/>
            <person name="Hitch T.C.A."/>
            <person name="Clavel T."/>
        </authorList>
    </citation>
    <scope>NUCLEOTIDE SEQUENCE [LARGE SCALE GENOMIC DNA]</scope>
    <source>
        <strain evidence="5 6">CLA-AP-H34</strain>
    </source>
</reference>
<dbReference type="InterPro" id="IPR036390">
    <property type="entry name" value="WH_DNA-bd_sf"/>
</dbReference>
<sequence length="152" mass="17194">MQEELVTQLSGALHRLARVRYSLPMGGLPMGEFFMLQLIQHREGTGPDRRKVYVSQLTQCTHVSAPAVSRTLRRLEGKGLVQRQTDPEDRRTTYVVLTGDGLALLEVCRQQMEELGRRVVARMGSEELSALAAQLDRLTDTVQEERKKMSVE</sequence>
<dbReference type="RefSeq" id="WP_349140514.1">
    <property type="nucleotide sequence ID" value="NZ_JBBMFT010000005.1"/>
</dbReference>
<dbReference type="InterPro" id="IPR023187">
    <property type="entry name" value="Tscrpt_reg_MarR-type_CS"/>
</dbReference>
<evidence type="ECO:0000256" key="3">
    <source>
        <dbReference type="ARBA" id="ARBA00023163"/>
    </source>
</evidence>
<feature type="domain" description="HTH marR-type" evidence="4">
    <location>
        <begin position="2"/>
        <end position="140"/>
    </location>
</feature>
<dbReference type="EMBL" id="JBBMFT010000005">
    <property type="protein sequence ID" value="MEQ2456810.1"/>
    <property type="molecule type" value="Genomic_DNA"/>
</dbReference>
<dbReference type="Proteomes" id="UP001440599">
    <property type="component" value="Unassembled WGS sequence"/>
</dbReference>
<evidence type="ECO:0000256" key="2">
    <source>
        <dbReference type="ARBA" id="ARBA00023125"/>
    </source>
</evidence>
<evidence type="ECO:0000259" key="4">
    <source>
        <dbReference type="PROSITE" id="PS50995"/>
    </source>
</evidence>